<evidence type="ECO:0000313" key="6">
    <source>
        <dbReference type="EMBL" id="CAB4934826.1"/>
    </source>
</evidence>
<reference evidence="4" key="1">
    <citation type="submission" date="2020-05" db="EMBL/GenBank/DDBJ databases">
        <authorList>
            <person name="Chiriac C."/>
            <person name="Salcher M."/>
            <person name="Ghai R."/>
            <person name="Kavagutti S V."/>
        </authorList>
    </citation>
    <scope>NUCLEOTIDE SEQUENCE</scope>
</reference>
<keyword evidence="3" id="KW-0560">Oxidoreductase</keyword>
<dbReference type="PANTHER" id="PTHR43618:SF8">
    <property type="entry name" value="7ALPHA-HYDROXYSTEROID DEHYDROGENASE"/>
    <property type="match status" value="1"/>
</dbReference>
<accession>A0A6J6TTB5</accession>
<dbReference type="InterPro" id="IPR002347">
    <property type="entry name" value="SDR_fam"/>
</dbReference>
<dbReference type="FunFam" id="3.40.50.720:FF:000084">
    <property type="entry name" value="Short-chain dehydrogenase reductase"/>
    <property type="match status" value="1"/>
</dbReference>
<name>A0A6J6TTB5_9ZZZZ</name>
<dbReference type="PROSITE" id="PS00061">
    <property type="entry name" value="ADH_SHORT"/>
    <property type="match status" value="1"/>
</dbReference>
<dbReference type="Pfam" id="PF13561">
    <property type="entry name" value="adh_short_C2"/>
    <property type="match status" value="1"/>
</dbReference>
<dbReference type="InterPro" id="IPR036291">
    <property type="entry name" value="NAD(P)-bd_dom_sf"/>
</dbReference>
<dbReference type="PANTHER" id="PTHR43618">
    <property type="entry name" value="7-ALPHA-HYDROXYSTEROID DEHYDROGENASE"/>
    <property type="match status" value="1"/>
</dbReference>
<dbReference type="PRINTS" id="PR00081">
    <property type="entry name" value="GDHRDH"/>
</dbReference>
<keyword evidence="2" id="KW-0521">NADP</keyword>
<dbReference type="CDD" id="cd05233">
    <property type="entry name" value="SDR_c"/>
    <property type="match status" value="1"/>
</dbReference>
<dbReference type="GO" id="GO:0016491">
    <property type="term" value="F:oxidoreductase activity"/>
    <property type="evidence" value="ECO:0007669"/>
    <property type="project" value="UniProtKB-KW"/>
</dbReference>
<proteinExistence type="inferred from homology"/>
<evidence type="ECO:0000313" key="4">
    <source>
        <dbReference type="EMBL" id="CAB4750215.1"/>
    </source>
</evidence>
<dbReference type="PRINTS" id="PR00080">
    <property type="entry name" value="SDRFAMILY"/>
</dbReference>
<protein>
    <submittedName>
        <fullName evidence="4">Unannotated protein</fullName>
    </submittedName>
</protein>
<evidence type="ECO:0000313" key="7">
    <source>
        <dbReference type="EMBL" id="CAB5000395.1"/>
    </source>
</evidence>
<comment type="similarity">
    <text evidence="1">Belongs to the short-chain dehydrogenases/reductases (SDR) family.</text>
</comment>
<dbReference type="EMBL" id="CAFBMH010000169">
    <property type="protein sequence ID" value="CAB4934826.1"/>
    <property type="molecule type" value="Genomic_DNA"/>
</dbReference>
<evidence type="ECO:0000256" key="1">
    <source>
        <dbReference type="ARBA" id="ARBA00006484"/>
    </source>
</evidence>
<evidence type="ECO:0000256" key="2">
    <source>
        <dbReference type="ARBA" id="ARBA00022857"/>
    </source>
</evidence>
<dbReference type="SUPFAM" id="SSF51735">
    <property type="entry name" value="NAD(P)-binding Rossmann-fold domains"/>
    <property type="match status" value="1"/>
</dbReference>
<dbReference type="InterPro" id="IPR052178">
    <property type="entry name" value="Sec_Metab_Biosynth_SDR"/>
</dbReference>
<dbReference type="EMBL" id="CAFBOS010000094">
    <property type="protein sequence ID" value="CAB5000395.1"/>
    <property type="molecule type" value="Genomic_DNA"/>
</dbReference>
<evidence type="ECO:0000313" key="5">
    <source>
        <dbReference type="EMBL" id="CAB4814668.1"/>
    </source>
</evidence>
<dbReference type="EMBL" id="CAFABA010000006">
    <property type="protein sequence ID" value="CAB4814668.1"/>
    <property type="molecule type" value="Genomic_DNA"/>
</dbReference>
<dbReference type="AlphaFoldDB" id="A0A6J6TTB5"/>
<organism evidence="4">
    <name type="scientific">freshwater metagenome</name>
    <dbReference type="NCBI Taxonomy" id="449393"/>
    <lineage>
        <taxon>unclassified sequences</taxon>
        <taxon>metagenomes</taxon>
        <taxon>ecological metagenomes</taxon>
    </lineage>
</organism>
<dbReference type="Gene3D" id="3.40.50.720">
    <property type="entry name" value="NAD(P)-binding Rossmann-like Domain"/>
    <property type="match status" value="1"/>
</dbReference>
<evidence type="ECO:0000256" key="3">
    <source>
        <dbReference type="ARBA" id="ARBA00023002"/>
    </source>
</evidence>
<gene>
    <name evidence="4" type="ORF">UFOPK2754_01761</name>
    <name evidence="5" type="ORF">UFOPK3139_00255</name>
    <name evidence="6" type="ORF">UFOPK3543_02888</name>
    <name evidence="7" type="ORF">UFOPK3967_01590</name>
</gene>
<dbReference type="EMBL" id="CAEZYR010000063">
    <property type="protein sequence ID" value="CAB4750215.1"/>
    <property type="molecule type" value="Genomic_DNA"/>
</dbReference>
<sequence length="263" mass="27091">MSAPDIHKLFDMTGRVVLVTGGSRGLGMAMGRGFAAAGATVVLSSRKLEACEESAAAIRADGGDACAIACHMGETAQVRALVDETVARFGRLDVLVNNAANPLRFGIGDATETAWDKSHDVNLRGPLFLMQAALPYLRESPSATNPATGGASIINVLSVGGFYGTPGQIAYGSAKAALWHLTRSAAKEFAPYRIRVNAIAPGPFGTHMVTSGGPEFMERTAAITAQKRLADPDEIIGPALLLASDAGSFVTGSCITVDGGSLA</sequence>
<dbReference type="InterPro" id="IPR020904">
    <property type="entry name" value="Sc_DH/Rdtase_CS"/>
</dbReference>